<feature type="transmembrane region" description="Helical" evidence="1">
    <location>
        <begin position="431"/>
        <end position="451"/>
    </location>
</feature>
<feature type="transmembrane region" description="Helical" evidence="1">
    <location>
        <begin position="463"/>
        <end position="481"/>
    </location>
</feature>
<evidence type="ECO:0000256" key="1">
    <source>
        <dbReference type="SAM" id="Phobius"/>
    </source>
</evidence>
<dbReference type="Pfam" id="PF00873">
    <property type="entry name" value="ACR_tran"/>
    <property type="match status" value="1"/>
</dbReference>
<feature type="transmembrane region" description="Helical" evidence="1">
    <location>
        <begin position="891"/>
        <end position="913"/>
    </location>
</feature>
<dbReference type="Gene3D" id="1.20.1640.10">
    <property type="entry name" value="Multidrug efflux transporter AcrB transmembrane domain"/>
    <property type="match status" value="2"/>
</dbReference>
<keyword evidence="1" id="KW-1133">Transmembrane helix</keyword>
<dbReference type="Gene3D" id="3.30.450.150">
    <property type="entry name" value="Haem-degrading domain"/>
    <property type="match status" value="1"/>
</dbReference>
<dbReference type="PRINTS" id="PR00702">
    <property type="entry name" value="ACRIFLAVINRP"/>
</dbReference>
<evidence type="ECO:0000313" key="2">
    <source>
        <dbReference type="EMBL" id="EPF00324.1"/>
    </source>
</evidence>
<dbReference type="eggNOG" id="COG0841">
    <property type="taxonomic scope" value="Bacteria"/>
</dbReference>
<dbReference type="RefSeq" id="WP_016552134.1">
    <property type="nucleotide sequence ID" value="NZ_AEYE02000001.1"/>
</dbReference>
<dbReference type="GO" id="GO:0042910">
    <property type="term" value="F:xenobiotic transmembrane transporter activity"/>
    <property type="evidence" value="ECO:0007669"/>
    <property type="project" value="TreeGrafter"/>
</dbReference>
<dbReference type="Gene3D" id="3.30.70.1430">
    <property type="entry name" value="Multidrug efflux transporter AcrB pore domain"/>
    <property type="match status" value="2"/>
</dbReference>
<accession>S3INY7</accession>
<comment type="caution">
    <text evidence="2">The sequence shown here is derived from an EMBL/GenBank/DDBJ whole genome shotgun (WGS) entry which is preliminary data.</text>
</comment>
<dbReference type="InterPro" id="IPR027463">
    <property type="entry name" value="AcrB_DN_DC_subdom"/>
</dbReference>
<feature type="transmembrane region" description="Helical" evidence="1">
    <location>
        <begin position="963"/>
        <end position="982"/>
    </location>
</feature>
<proteinExistence type="predicted"/>
<dbReference type="Gene3D" id="3.30.70.1320">
    <property type="entry name" value="Multidrug efflux transporter AcrB pore domain like"/>
    <property type="match status" value="1"/>
</dbReference>
<dbReference type="Gene3D" id="3.30.70.1440">
    <property type="entry name" value="Multidrug efflux transporter AcrB pore domain"/>
    <property type="match status" value="1"/>
</dbReference>
<keyword evidence="1" id="KW-0472">Membrane</keyword>
<sequence>MSFNLSRWSIERPAYSIAIFVLLVVMGLLSLHALPINRFPEMESPIVKVVLRQQAASVSDLEYDVAQKSEDALLRLQGIRRLDTTIEDGAVTFNVEFDSGIDPQLALERTDRAVRSMRGDLPAAVEEPAIEISNLREIAIATFAVQSNTMSLQALSRLLNDDVLRRFERIRGVGKVALRGGDDREVRVWLDPDEVLARGLSAGAIGAALRTAITNSPAGIASANDIDRPIRTVSAPSAVATLANVVLPDPNGSILRLSDIARIEDGWAEANGFAQLNGEPILALSFFTEKGANEVETFARIRAAIDDFAAEDTRLQFTLLDENASYTRNNVASTVSGMIEGAVCTIAVLFLFLRDWRSVMIAAISLPLAVIPTFFVMEALGFSLNLVSLLGLTLAIGLLVDDTIVEIENTARHLEMGKTPLQAVIDATDEIGSSVIAISLTIVAVFAPLAMIGGMPGQYFREFGMTVAAATVASLLVARLMTPLLASRMLRPRAPDPRNSALPASGYSRLLRFATGCHRVPLGRSRAGLPRRTMTLDVSFITIGLGIASLAWAAFFVLPGLTWGFIPEEDGTQLRFTVEMAGGTSNASMREKSTEVTRLLAADENVVHAYAYRSASTGRVATRQAFSIQIELTDPADRAQTRQVIAYDIARKLTSVADIRVNQLGLTGGRQFSVSLLSEDAAALERTSDWLASSMAAIPSIAHVSPFGAAHRPELQIIPDLDLAASLGVDLHSLSNAVRIATMGDRDRELGSIKIDGRSVPVRVEAAKSADDLSLVGTIPLRTGNRKVIPLGAVARIATAYGPGQILREDGLRRIELNADLAAGASPGTALAHVKSLIEQHPLPAGVSLQTAGETRSMEDFFASFVDASILGSTCVFVILFVLFGSPFQPLTILLSLPLALSGGLIALAATGHGVTMPVLIGALMLMGIVAKNAILIVDLASRMIEAGEDPREAVVLAAERRLRPIVMTTVAMVAGMMPVAFGTGDGGAFRAPMAIFVIGGLVASTALSLVFVPALYLQVQKIGAMITGIWSPKPSLRAPTQLPVKVGKDTVGAIGVGGAPGGNLDEACAVRAIEKLADRLK</sequence>
<dbReference type="PANTHER" id="PTHR32063">
    <property type="match status" value="1"/>
</dbReference>
<feature type="transmembrane region" description="Helical" evidence="1">
    <location>
        <begin position="540"/>
        <end position="566"/>
    </location>
</feature>
<dbReference type="SUPFAM" id="SSF82693">
    <property type="entry name" value="Multidrug efflux transporter AcrB pore domain, PN1, PN2, PC1 and PC2 subdomains"/>
    <property type="match status" value="2"/>
</dbReference>
<protein>
    <submittedName>
        <fullName evidence="2">Acriflavin resistance protein</fullName>
    </submittedName>
</protein>
<dbReference type="InterPro" id="IPR001036">
    <property type="entry name" value="Acrflvin-R"/>
</dbReference>
<dbReference type="InterPro" id="IPR038084">
    <property type="entry name" value="PduO/GlcC-like_sf"/>
</dbReference>
<dbReference type="SUPFAM" id="SSF82714">
    <property type="entry name" value="Multidrug efflux transporter AcrB TolC docking domain, DN and DC subdomains"/>
    <property type="match status" value="2"/>
</dbReference>
<dbReference type="SUPFAM" id="SSF143744">
    <property type="entry name" value="GlcG-like"/>
    <property type="match status" value="1"/>
</dbReference>
<dbReference type="SUPFAM" id="SSF82866">
    <property type="entry name" value="Multidrug efflux transporter AcrB transmembrane domain"/>
    <property type="match status" value="2"/>
</dbReference>
<feature type="transmembrane region" description="Helical" evidence="1">
    <location>
        <begin position="359"/>
        <end position="376"/>
    </location>
</feature>
<dbReference type="EMBL" id="AEYE02000001">
    <property type="protein sequence ID" value="EPF00324.1"/>
    <property type="molecule type" value="Genomic_DNA"/>
</dbReference>
<dbReference type="GO" id="GO:0005886">
    <property type="term" value="C:plasma membrane"/>
    <property type="evidence" value="ECO:0007669"/>
    <property type="project" value="TreeGrafter"/>
</dbReference>
<dbReference type="PANTHER" id="PTHR32063:SF77">
    <property type="entry name" value="ACR FAMILY TRANSPORT PROTEIN"/>
    <property type="match status" value="1"/>
</dbReference>
<feature type="transmembrane region" description="Helical" evidence="1">
    <location>
        <begin position="382"/>
        <end position="400"/>
    </location>
</feature>
<feature type="transmembrane region" description="Helical" evidence="1">
    <location>
        <begin position="861"/>
        <end position="884"/>
    </location>
</feature>
<dbReference type="AlphaFoldDB" id="S3INY7"/>
<dbReference type="STRING" id="990285.RGCCGE502_00170"/>
<dbReference type="Gene3D" id="3.30.2090.10">
    <property type="entry name" value="Multidrug efflux transporter AcrB TolC docking domain, DN and DC subdomains"/>
    <property type="match status" value="2"/>
</dbReference>
<name>S3INY7_9HYPH</name>
<feature type="transmembrane region" description="Helical" evidence="1">
    <location>
        <begin position="919"/>
        <end position="942"/>
    </location>
</feature>
<feature type="transmembrane region" description="Helical" evidence="1">
    <location>
        <begin position="994"/>
        <end position="1018"/>
    </location>
</feature>
<evidence type="ECO:0000313" key="3">
    <source>
        <dbReference type="Proteomes" id="UP000014411"/>
    </source>
</evidence>
<keyword evidence="1" id="KW-0812">Transmembrane</keyword>
<dbReference type="HOGENOM" id="CLU_002755_1_2_5"/>
<reference evidence="2 3" key="1">
    <citation type="journal article" date="2012" name="J. Bacteriol.">
        <title>Genome sequence of Rhizobium grahamii CCGE502, a broad-host-range symbiont with low nodulation competitiveness in Phaseolus vulgaris.</title>
        <authorList>
            <person name="Althabegoiti M.J."/>
            <person name="Lozano L."/>
            <person name="Torres-Tejerizo G."/>
            <person name="Ormeno-Orrillo E."/>
            <person name="Rogel M.A."/>
            <person name="Gonzalez V."/>
            <person name="Martinez-Romero E."/>
        </authorList>
    </citation>
    <scope>NUCLEOTIDE SEQUENCE [LARGE SCALE GENOMIC DNA]</scope>
    <source>
        <strain evidence="2 3">CCGE 502</strain>
    </source>
</reference>
<keyword evidence="3" id="KW-1185">Reference proteome</keyword>
<gene>
    <name evidence="2" type="ORF">RGCCGE502_00170</name>
</gene>
<dbReference type="Proteomes" id="UP000014411">
    <property type="component" value="Unassembled WGS sequence"/>
</dbReference>
<organism evidence="2 3">
    <name type="scientific">Rhizobium grahamii CCGE 502</name>
    <dbReference type="NCBI Taxonomy" id="990285"/>
    <lineage>
        <taxon>Bacteria</taxon>
        <taxon>Pseudomonadati</taxon>
        <taxon>Pseudomonadota</taxon>
        <taxon>Alphaproteobacteria</taxon>
        <taxon>Hyphomicrobiales</taxon>
        <taxon>Rhizobiaceae</taxon>
        <taxon>Rhizobium/Agrobacterium group</taxon>
        <taxon>Rhizobium</taxon>
    </lineage>
</organism>
<feature type="transmembrane region" description="Helical" evidence="1">
    <location>
        <begin position="331"/>
        <end position="352"/>
    </location>
</feature>